<evidence type="ECO:0000313" key="9">
    <source>
        <dbReference type="EMBL" id="KMZ96209.1"/>
    </source>
</evidence>
<sequence>MLFLSLHFIGKFPFKDVFLHGLLKNSKGEKMSKSLENGILPEDLYKQYDSDVIRMAFLMHTNYDREIRYGDHIFKKSSLFLHKLKNIFTYLVQKIEYERENLDFKIERGYKFEALSWCQR</sequence>
<dbReference type="AlphaFoldDB" id="A0A0J9TLL6"/>
<evidence type="ECO:0000259" key="8">
    <source>
        <dbReference type="Pfam" id="PF00133"/>
    </source>
</evidence>
<dbReference type="GO" id="GO:0004832">
    <property type="term" value="F:valine-tRNA ligase activity"/>
    <property type="evidence" value="ECO:0007669"/>
    <property type="project" value="UniProtKB-EC"/>
</dbReference>
<dbReference type="InterPro" id="IPR002303">
    <property type="entry name" value="Valyl-tRNA_ligase"/>
</dbReference>
<dbReference type="SUPFAM" id="SSF52374">
    <property type="entry name" value="Nucleotidylyl transferase"/>
    <property type="match status" value="1"/>
</dbReference>
<gene>
    <name evidence="9" type="ORF">PVNG_02347</name>
</gene>
<proteinExistence type="predicted"/>
<evidence type="ECO:0000256" key="1">
    <source>
        <dbReference type="ARBA" id="ARBA00013169"/>
    </source>
</evidence>
<dbReference type="Gene3D" id="3.40.50.620">
    <property type="entry name" value="HUPs"/>
    <property type="match status" value="1"/>
</dbReference>
<keyword evidence="6" id="KW-0030">Aminoacyl-tRNA synthetase</keyword>
<evidence type="ECO:0000313" key="10">
    <source>
        <dbReference type="Proteomes" id="UP000053239"/>
    </source>
</evidence>
<evidence type="ECO:0000256" key="4">
    <source>
        <dbReference type="ARBA" id="ARBA00022840"/>
    </source>
</evidence>
<dbReference type="GO" id="GO:0005829">
    <property type="term" value="C:cytosol"/>
    <property type="evidence" value="ECO:0007669"/>
    <property type="project" value="TreeGrafter"/>
</dbReference>
<evidence type="ECO:0000256" key="3">
    <source>
        <dbReference type="ARBA" id="ARBA00022741"/>
    </source>
</evidence>
<dbReference type="Proteomes" id="UP000053239">
    <property type="component" value="Unassembled WGS sequence"/>
</dbReference>
<dbReference type="InterPro" id="IPR014729">
    <property type="entry name" value="Rossmann-like_a/b/a_fold"/>
</dbReference>
<keyword evidence="5" id="KW-0648">Protein biosynthesis</keyword>
<evidence type="ECO:0000256" key="5">
    <source>
        <dbReference type="ARBA" id="ARBA00022917"/>
    </source>
</evidence>
<accession>A0A0J9TLL6</accession>
<dbReference type="EMBL" id="KQ235637">
    <property type="protein sequence ID" value="KMZ96209.1"/>
    <property type="molecule type" value="Genomic_DNA"/>
</dbReference>
<reference evidence="9 10" key="1">
    <citation type="submission" date="2011-09" db="EMBL/GenBank/DDBJ databases">
        <title>The Genome Sequence of Plasmodium vivax North Korean.</title>
        <authorList>
            <consortium name="The Broad Institute Genome Sequencing Platform"/>
            <consortium name="The Broad Institute Genome Sequencing Center for Infectious Disease"/>
            <person name="Neafsey D."/>
            <person name="Carlton J."/>
            <person name="Barnwell J."/>
            <person name="Collins W."/>
            <person name="Escalante A."/>
            <person name="Mullikin J."/>
            <person name="Saul A."/>
            <person name="Guigo R."/>
            <person name="Camara F."/>
            <person name="Young S.K."/>
            <person name="Zeng Q."/>
            <person name="Gargeya S."/>
            <person name="Fitzgerald M."/>
            <person name="Haas B."/>
            <person name="Abouelleil A."/>
            <person name="Alvarado L."/>
            <person name="Arachchi H.M."/>
            <person name="Berlin A."/>
            <person name="Brown A."/>
            <person name="Chapman S.B."/>
            <person name="Chen Z."/>
            <person name="Dunbar C."/>
            <person name="Freedman E."/>
            <person name="Gearin G."/>
            <person name="Gellesch M."/>
            <person name="Goldberg J."/>
            <person name="Griggs A."/>
            <person name="Gujja S."/>
            <person name="Heiman D."/>
            <person name="Howarth C."/>
            <person name="Larson L."/>
            <person name="Lui A."/>
            <person name="MacDonald P.J.P."/>
            <person name="Montmayeur A."/>
            <person name="Murphy C."/>
            <person name="Neiman D."/>
            <person name="Pearson M."/>
            <person name="Priest M."/>
            <person name="Roberts A."/>
            <person name="Saif S."/>
            <person name="Shea T."/>
            <person name="Shenoy N."/>
            <person name="Sisk P."/>
            <person name="Stolte C."/>
            <person name="Sykes S."/>
            <person name="Wortman J."/>
            <person name="Nusbaum C."/>
            <person name="Birren B."/>
        </authorList>
    </citation>
    <scope>NUCLEOTIDE SEQUENCE [LARGE SCALE GENOMIC DNA]</scope>
    <source>
        <strain evidence="9 10">North Korean</strain>
    </source>
</reference>
<dbReference type="GO" id="GO:0005524">
    <property type="term" value="F:ATP binding"/>
    <property type="evidence" value="ECO:0007669"/>
    <property type="project" value="UniProtKB-KW"/>
</dbReference>
<organism evidence="9 10">
    <name type="scientific">Plasmodium vivax North Korean</name>
    <dbReference type="NCBI Taxonomy" id="1035514"/>
    <lineage>
        <taxon>Eukaryota</taxon>
        <taxon>Sar</taxon>
        <taxon>Alveolata</taxon>
        <taxon>Apicomplexa</taxon>
        <taxon>Aconoidasida</taxon>
        <taxon>Haemosporida</taxon>
        <taxon>Plasmodiidae</taxon>
        <taxon>Plasmodium</taxon>
        <taxon>Plasmodium (Plasmodium)</taxon>
    </lineage>
</organism>
<evidence type="ECO:0000256" key="2">
    <source>
        <dbReference type="ARBA" id="ARBA00022598"/>
    </source>
</evidence>
<feature type="domain" description="Aminoacyl-tRNA synthetase class Ia" evidence="8">
    <location>
        <begin position="1"/>
        <end position="68"/>
    </location>
</feature>
<protein>
    <recommendedName>
        <fullName evidence="1">valine--tRNA ligase</fullName>
        <ecNumber evidence="1">6.1.1.9</ecNumber>
    </recommendedName>
    <alternativeName>
        <fullName evidence="7">Valyl-tRNA synthetase</fullName>
    </alternativeName>
</protein>
<dbReference type="Pfam" id="PF00133">
    <property type="entry name" value="tRNA-synt_1"/>
    <property type="match status" value="1"/>
</dbReference>
<keyword evidence="4" id="KW-0067">ATP-binding</keyword>
<dbReference type="EC" id="6.1.1.9" evidence="1"/>
<evidence type="ECO:0000256" key="7">
    <source>
        <dbReference type="ARBA" id="ARBA00029936"/>
    </source>
</evidence>
<keyword evidence="2" id="KW-0436">Ligase</keyword>
<dbReference type="PANTHER" id="PTHR11946">
    <property type="entry name" value="VALYL-TRNA SYNTHETASES"/>
    <property type="match status" value="1"/>
</dbReference>
<name>A0A0J9TLL6_PLAVI</name>
<dbReference type="GO" id="GO:0006438">
    <property type="term" value="P:valyl-tRNA aminoacylation"/>
    <property type="evidence" value="ECO:0007669"/>
    <property type="project" value="InterPro"/>
</dbReference>
<keyword evidence="3" id="KW-0547">Nucleotide-binding</keyword>
<dbReference type="InterPro" id="IPR002300">
    <property type="entry name" value="aa-tRNA-synth_Ia"/>
</dbReference>
<dbReference type="PANTHER" id="PTHR11946:SF93">
    <property type="entry name" value="VALINE--TRNA LIGASE, CHLOROPLASTIC_MITOCHONDRIAL 2"/>
    <property type="match status" value="1"/>
</dbReference>
<evidence type="ECO:0000256" key="6">
    <source>
        <dbReference type="ARBA" id="ARBA00023146"/>
    </source>
</evidence>